<accession>C7QG90</accession>
<proteinExistence type="predicted"/>
<feature type="region of interest" description="Disordered" evidence="1">
    <location>
        <begin position="65"/>
        <end position="90"/>
    </location>
</feature>
<dbReference type="EMBL" id="CP001700">
    <property type="protein sequence ID" value="ACU72935.1"/>
    <property type="molecule type" value="Genomic_DNA"/>
</dbReference>
<protein>
    <submittedName>
        <fullName evidence="2">Uncharacterized protein</fullName>
    </submittedName>
</protein>
<evidence type="ECO:0000256" key="1">
    <source>
        <dbReference type="SAM" id="MobiDB-lite"/>
    </source>
</evidence>
<gene>
    <name evidence="2" type="ordered locus">Caci_4070</name>
</gene>
<keyword evidence="3" id="KW-1185">Reference proteome</keyword>
<name>C7QG90_CATAD</name>
<evidence type="ECO:0000313" key="3">
    <source>
        <dbReference type="Proteomes" id="UP000000851"/>
    </source>
</evidence>
<dbReference type="Proteomes" id="UP000000851">
    <property type="component" value="Chromosome"/>
</dbReference>
<dbReference type="KEGG" id="cai:Caci_4070"/>
<dbReference type="STRING" id="479433.Caci_4070"/>
<dbReference type="InParanoid" id="C7QG90"/>
<dbReference type="HOGENOM" id="CLU_2435458_0_0_11"/>
<dbReference type="RefSeq" id="WP_015792664.1">
    <property type="nucleotide sequence ID" value="NC_013131.1"/>
</dbReference>
<organism evidence="2 3">
    <name type="scientific">Catenulispora acidiphila (strain DSM 44928 / JCM 14897 / NBRC 102108 / NRRL B-24433 / ID139908)</name>
    <dbReference type="NCBI Taxonomy" id="479433"/>
    <lineage>
        <taxon>Bacteria</taxon>
        <taxon>Bacillati</taxon>
        <taxon>Actinomycetota</taxon>
        <taxon>Actinomycetes</taxon>
        <taxon>Catenulisporales</taxon>
        <taxon>Catenulisporaceae</taxon>
        <taxon>Catenulispora</taxon>
    </lineage>
</organism>
<reference evidence="2 3" key="1">
    <citation type="journal article" date="2009" name="Stand. Genomic Sci.">
        <title>Complete genome sequence of Catenulispora acidiphila type strain (ID 139908).</title>
        <authorList>
            <person name="Copeland A."/>
            <person name="Lapidus A."/>
            <person name="Glavina Del Rio T."/>
            <person name="Nolan M."/>
            <person name="Lucas S."/>
            <person name="Chen F."/>
            <person name="Tice H."/>
            <person name="Cheng J.F."/>
            <person name="Bruce D."/>
            <person name="Goodwin L."/>
            <person name="Pitluck S."/>
            <person name="Mikhailova N."/>
            <person name="Pati A."/>
            <person name="Ivanova N."/>
            <person name="Mavromatis K."/>
            <person name="Chen A."/>
            <person name="Palaniappan K."/>
            <person name="Chain P."/>
            <person name="Land M."/>
            <person name="Hauser L."/>
            <person name="Chang Y.J."/>
            <person name="Jeffries C.D."/>
            <person name="Chertkov O."/>
            <person name="Brettin T."/>
            <person name="Detter J.C."/>
            <person name="Han C."/>
            <person name="Ali Z."/>
            <person name="Tindall B.J."/>
            <person name="Goker M."/>
            <person name="Bristow J."/>
            <person name="Eisen J.A."/>
            <person name="Markowitz V."/>
            <person name="Hugenholtz P."/>
            <person name="Kyrpides N.C."/>
            <person name="Klenk H.P."/>
        </authorList>
    </citation>
    <scope>NUCLEOTIDE SEQUENCE [LARGE SCALE GENOMIC DNA]</scope>
    <source>
        <strain evidence="3">DSM 44928 / JCM 14897 / NBRC 102108 / NRRL B-24433 / ID139908</strain>
    </source>
</reference>
<evidence type="ECO:0000313" key="2">
    <source>
        <dbReference type="EMBL" id="ACU72935.1"/>
    </source>
</evidence>
<dbReference type="AlphaFoldDB" id="C7QG90"/>
<sequence length="90" mass="9482">MTTTPADEAAIVRAALTEAGWTLAAQRTEDAGILGTGSRTAFTDPTGGLSVEVSAFDHRMSSRLFPIPLGDTDGQKADRRRMAPGPRTAH</sequence>